<feature type="compositionally biased region" description="Basic residues" evidence="9">
    <location>
        <begin position="1149"/>
        <end position="1158"/>
    </location>
</feature>
<dbReference type="PANTHER" id="PTHR15856:SF51">
    <property type="entry name" value="MBD-R2"/>
    <property type="match status" value="1"/>
</dbReference>
<dbReference type="InterPro" id="IPR019786">
    <property type="entry name" value="Zinc_finger_PHD-type_CS"/>
</dbReference>
<feature type="region of interest" description="Disordered" evidence="9">
    <location>
        <begin position="693"/>
        <end position="753"/>
    </location>
</feature>
<dbReference type="InterPro" id="IPR002999">
    <property type="entry name" value="Tudor"/>
</dbReference>
<keyword evidence="5" id="KW-0862">Zinc</keyword>
<dbReference type="InterPro" id="IPR001965">
    <property type="entry name" value="Znf_PHD"/>
</dbReference>
<dbReference type="SMART" id="SM00355">
    <property type="entry name" value="ZnF_C2H2"/>
    <property type="match status" value="1"/>
</dbReference>
<dbReference type="Gene3D" id="2.30.30.140">
    <property type="match status" value="2"/>
</dbReference>
<dbReference type="PANTHER" id="PTHR15856">
    <property type="entry name" value="PHD FINGER PROTEIN 20-RELATED"/>
    <property type="match status" value="1"/>
</dbReference>
<evidence type="ECO:0000256" key="1">
    <source>
        <dbReference type="ARBA" id="ARBA00004123"/>
    </source>
</evidence>
<sequence length="1700" mass="187628">MSTKTSPTSTKNKINFQVGARLEAMDYTLSWYTAKICRVDDKEKKVLIHFEGWNHRYDEWIAFDSERLRPHGRQHLFQDSKEEKEVCDYQDWKTGDRVLAKWQDCKFYPAKIAKCLSEGSYEVHFYDGFKKVVHRVNIKPDNRKINMSSNDKQEHEREIQERRERRQQMASARAERARKRSSETSPTTVIPMKRKDYRGRKGKMMHEKDDFGTASESSVSSPAEMLEVDEQTVDSQKQDKKNKEIEADVESFIKNEELSDSKEKHVTVQQVTEKEDSLESNFNQLMKHRTHAEKIPDQKTSTGGGRRKKRFMEKRTVHKISDELKKKQEEKQKSSNETGNDNRKVFLALKEHSPISTASLHLSNTQDTSESENKGAPALDPLASDPQDYHKPKDKQEDSYRDDIRDSLSFKDENIEGQWVDYESKNTDKNASENTSNIDDESVELEPQSDLPPDEENEYSYSRNIQDSNVEVPLEKNDSSPIFGTLSKTETSASIVTSKPSNPTSKLKTSKGPKIKRTLSRAERLSRTRKAKSGMSLKTSLSSKVSPSTKQQFTPRATSPPKVDAQGANLPSKGAPPKTSTKTTAKSEKTVQRRRSFKGSRSSSISPRGYGYSMAFMDIDKPLLPDVKPEEKKEVPSTENELTIVTIPTESVACTPTTPTSPTGLTAATENQAAPKKQTYQAKKFRLDQITGKLSAQRQSEAQAAAHSPSAFQLTKHHSPPPPSALSPSPPPNPPPYPREAYPPPPPPGPPPLIYSPMPGSCCPTPHHQHLYGPHPGHGMHLPPGHMHPHPEYPPPSSGYMLYAHGMHYPPHGHCIGQCSCPAGVRQPVYPPLPRGTPPPPPPTHESALAQLMQCEQRILRGGPGIPHFREQAPPGAWVGLRHGPPTSQTFLPVSHHHEDLWHAHDDRGLQIPPSSQAPPIPASISPTSESSKHQNRRSRKSERPLPTKSLPASSPSSVEAPYVPSAENASSAEQSAVQRGGEGGESIASKPTILEAHSREVSKDGTETEKSDKTSVPTSQLTPMSNQKVPTTATPTSATATSVFQTAGISGEPQSRDLSPDGLQGLLPGRMRKSKDLAPKELIIEMDHNKYKCQIPGCDKSFRKESGLEYHIKYYHNQKDKAGMKRKKPVAVRSDSTPDTSPEFGSQHRLHKRRIHRSSAPATLSSASPQITSPSSVVPPATIKPEPLEQESSDVVMSTSMDSEPCVSQELDLEIEGGGGDTENIDPGTMECMDVEEEEDINGDVIRCSCNESEEGGFMIQCEQCLTWQHSECVGLSEQTVPPNYVCYVCAKPRGLRKSAKYKNDYDWFRRGTLACMPFSLNPEPEYSAELNLATHGLMSDMHDVNRSLRSLKLKFELLRKPSHPDLKCWKKPQRGSTTNVDQTESTEKTVKDSCLKNLSEQGPKTAYTESKSSPVVNGHTERGALSENGLPKVKEERPSTPPLPEEGPGDTNNNIQDKSAPVLSAGSVLMSTVSSSSGTGEGSVSASIESRPDKSEGQSDVMKKEEDPQSPIPALVPAGGQTVFMKSASSELGKPEEKSASKSEIVQSAVKPGNGTEGTEKSVELKPSGGSSRGDHSEVKTSPGETNPQMGSEAQVKQENESRNPASGGGTRASEIKTENQESGQSLSDDESVGAMNNLLDDITQIQDGLEGRMDQIEQQLAVLEEAYGTPSQPVRKTEFRKLVRDLNRVRRLLQQVS</sequence>
<feature type="compositionally biased region" description="Basic and acidic residues" evidence="9">
    <location>
        <begin position="422"/>
        <end position="431"/>
    </location>
</feature>
<dbReference type="InterPro" id="IPR016197">
    <property type="entry name" value="Chromo-like_dom_sf"/>
</dbReference>
<feature type="compositionally biased region" description="Low complexity" evidence="9">
    <location>
        <begin position="695"/>
        <end position="708"/>
    </location>
</feature>
<feature type="compositionally biased region" description="Low complexity" evidence="9">
    <location>
        <begin position="1159"/>
        <end position="1177"/>
    </location>
</feature>
<feature type="compositionally biased region" description="Polar residues" evidence="9">
    <location>
        <begin position="1015"/>
        <end position="1030"/>
    </location>
</feature>
<dbReference type="PROSITE" id="PS01359">
    <property type="entry name" value="ZF_PHD_1"/>
    <property type="match status" value="1"/>
</dbReference>
<proteinExistence type="predicted"/>
<feature type="compositionally biased region" description="Polar residues" evidence="9">
    <location>
        <begin position="459"/>
        <end position="469"/>
    </location>
</feature>
<feature type="compositionally biased region" description="Basic and acidic residues" evidence="9">
    <location>
        <begin position="997"/>
        <end position="1014"/>
    </location>
</feature>
<feature type="region of interest" description="Disordered" evidence="9">
    <location>
        <begin position="629"/>
        <end position="680"/>
    </location>
</feature>
<feature type="compositionally biased region" description="Polar residues" evidence="9">
    <location>
        <begin position="637"/>
        <end position="649"/>
    </location>
</feature>
<keyword evidence="2" id="KW-0479">Metal-binding</keyword>
<feature type="coiled-coil region" evidence="8">
    <location>
        <begin position="1642"/>
        <end position="1669"/>
    </location>
</feature>
<evidence type="ECO:0000256" key="3">
    <source>
        <dbReference type="ARBA" id="ARBA00022737"/>
    </source>
</evidence>
<evidence type="ECO:0000256" key="2">
    <source>
        <dbReference type="ARBA" id="ARBA00022723"/>
    </source>
</evidence>
<feature type="region of interest" description="Disordered" evidence="9">
    <location>
        <begin position="1121"/>
        <end position="1191"/>
    </location>
</feature>
<evidence type="ECO:0000313" key="12">
    <source>
        <dbReference type="Proteomes" id="UP000225706"/>
    </source>
</evidence>
<dbReference type="EMBL" id="LSMT01000448">
    <property type="protein sequence ID" value="PFX17798.1"/>
    <property type="molecule type" value="Genomic_DNA"/>
</dbReference>
<dbReference type="STRING" id="50429.A0A2B4RN86"/>
<feature type="compositionally biased region" description="Polar residues" evidence="9">
    <location>
        <begin position="1585"/>
        <end position="1597"/>
    </location>
</feature>
<dbReference type="SMART" id="SM00333">
    <property type="entry name" value="TUDOR"/>
    <property type="match status" value="2"/>
</dbReference>
<feature type="region of interest" description="Disordered" evidence="9">
    <location>
        <begin position="141"/>
        <end position="611"/>
    </location>
</feature>
<feature type="compositionally biased region" description="Low complexity" evidence="9">
    <location>
        <begin position="653"/>
        <end position="669"/>
    </location>
</feature>
<dbReference type="Pfam" id="PF20826">
    <property type="entry name" value="PHD_5"/>
    <property type="match status" value="1"/>
</dbReference>
<dbReference type="PROSITE" id="PS50157">
    <property type="entry name" value="ZINC_FINGER_C2H2_2"/>
    <property type="match status" value="1"/>
</dbReference>
<evidence type="ECO:0000313" key="11">
    <source>
        <dbReference type="EMBL" id="PFX17798.1"/>
    </source>
</evidence>
<dbReference type="SUPFAM" id="SSF63748">
    <property type="entry name" value="Tudor/PWWP/MBT"/>
    <property type="match status" value="1"/>
</dbReference>
<reference evidence="12" key="1">
    <citation type="journal article" date="2017" name="bioRxiv">
        <title>Comparative analysis of the genomes of Stylophora pistillata and Acropora digitifera provides evidence for extensive differences between species of corals.</title>
        <authorList>
            <person name="Voolstra C.R."/>
            <person name="Li Y."/>
            <person name="Liew Y.J."/>
            <person name="Baumgarten S."/>
            <person name="Zoccola D."/>
            <person name="Flot J.-F."/>
            <person name="Tambutte S."/>
            <person name="Allemand D."/>
            <person name="Aranda M."/>
        </authorList>
    </citation>
    <scope>NUCLEOTIDE SEQUENCE [LARGE SCALE GENOMIC DNA]</scope>
</reference>
<dbReference type="InterPro" id="IPR014002">
    <property type="entry name" value="Agenet_dom_plant"/>
</dbReference>
<gene>
    <name evidence="11" type="primary">PHF20L1</name>
    <name evidence="11" type="ORF">AWC38_SpisGene17860</name>
</gene>
<keyword evidence="6" id="KW-0539">Nucleus</keyword>
<feature type="compositionally biased region" description="Polar residues" evidence="9">
    <location>
        <begin position="1135"/>
        <end position="1145"/>
    </location>
</feature>
<keyword evidence="4 7" id="KW-0863">Zinc-finger</keyword>
<dbReference type="InterPro" id="IPR013087">
    <property type="entry name" value="Znf_C2H2_type"/>
</dbReference>
<name>A0A2B4RN86_STYPI</name>
<dbReference type="Gene3D" id="3.30.160.60">
    <property type="entry name" value="Classic Zinc Finger"/>
    <property type="match status" value="1"/>
</dbReference>
<dbReference type="SUPFAM" id="SSF54160">
    <property type="entry name" value="Chromo domain-like"/>
    <property type="match status" value="1"/>
</dbReference>
<feature type="compositionally biased region" description="Basic and acidic residues" evidence="9">
    <location>
        <begin position="1387"/>
        <end position="1396"/>
    </location>
</feature>
<dbReference type="InterPro" id="IPR013083">
    <property type="entry name" value="Znf_RING/FYVE/PHD"/>
</dbReference>
<dbReference type="InterPro" id="IPR043449">
    <property type="entry name" value="PHF20-like"/>
</dbReference>
<evidence type="ECO:0000256" key="4">
    <source>
        <dbReference type="ARBA" id="ARBA00022771"/>
    </source>
</evidence>
<evidence type="ECO:0000256" key="9">
    <source>
        <dbReference type="SAM" id="MobiDB-lite"/>
    </source>
</evidence>
<feature type="compositionally biased region" description="Low complexity" evidence="9">
    <location>
        <begin position="1466"/>
        <end position="1489"/>
    </location>
</feature>
<dbReference type="GO" id="GO:0044545">
    <property type="term" value="C:NSL complex"/>
    <property type="evidence" value="ECO:0007669"/>
    <property type="project" value="TreeGrafter"/>
</dbReference>
<accession>A0A2B4RN86</accession>
<dbReference type="Proteomes" id="UP000225706">
    <property type="component" value="Unassembled WGS sequence"/>
</dbReference>
<feature type="compositionally biased region" description="Pro residues" evidence="9">
    <location>
        <begin position="720"/>
        <end position="753"/>
    </location>
</feature>
<keyword evidence="8" id="KW-0175">Coiled coil</keyword>
<comment type="subcellular location">
    <subcellularLocation>
        <location evidence="1">Nucleus</location>
    </subcellularLocation>
</comment>
<dbReference type="Gene3D" id="3.30.40.10">
    <property type="entry name" value="Zinc/RING finger domain, C3HC4 (zinc finger)"/>
    <property type="match status" value="1"/>
</dbReference>
<dbReference type="PROSITE" id="PS00028">
    <property type="entry name" value="ZINC_FINGER_C2H2_1"/>
    <property type="match status" value="1"/>
</dbReference>
<dbReference type="CDD" id="cd20104">
    <property type="entry name" value="MBT_PHF20L1-like"/>
    <property type="match status" value="1"/>
</dbReference>
<organism evidence="11 12">
    <name type="scientific">Stylophora pistillata</name>
    <name type="common">Smooth cauliflower coral</name>
    <dbReference type="NCBI Taxonomy" id="50429"/>
    <lineage>
        <taxon>Eukaryota</taxon>
        <taxon>Metazoa</taxon>
        <taxon>Cnidaria</taxon>
        <taxon>Anthozoa</taxon>
        <taxon>Hexacorallia</taxon>
        <taxon>Scleractinia</taxon>
        <taxon>Astrocoeniina</taxon>
        <taxon>Pocilloporidae</taxon>
        <taxon>Stylophora</taxon>
    </lineage>
</organism>
<feature type="compositionally biased region" description="Polar residues" evidence="9">
    <location>
        <begin position="1376"/>
        <end position="1385"/>
    </location>
</feature>
<evidence type="ECO:0000256" key="8">
    <source>
        <dbReference type="SAM" id="Coils"/>
    </source>
</evidence>
<dbReference type="InterPro" id="IPR011011">
    <property type="entry name" value="Znf_FYVE_PHD"/>
</dbReference>
<keyword evidence="12" id="KW-1185">Reference proteome</keyword>
<feature type="compositionally biased region" description="Polar residues" evidence="9">
    <location>
        <begin position="1398"/>
        <end position="1417"/>
    </location>
</feature>
<dbReference type="GO" id="GO:0005634">
    <property type="term" value="C:nucleus"/>
    <property type="evidence" value="ECO:0007669"/>
    <property type="project" value="UniProtKB-SubCell"/>
</dbReference>
<feature type="compositionally biased region" description="Basic and acidic residues" evidence="9">
    <location>
        <begin position="151"/>
        <end position="167"/>
    </location>
</feature>
<dbReference type="SUPFAM" id="SSF57903">
    <property type="entry name" value="FYVE/PHD zinc finger"/>
    <property type="match status" value="1"/>
</dbReference>
<feature type="compositionally biased region" description="Polar residues" evidence="9">
    <location>
        <begin position="354"/>
        <end position="368"/>
    </location>
</feature>
<feature type="compositionally biased region" description="Basic and acidic residues" evidence="9">
    <location>
        <begin position="313"/>
        <end position="353"/>
    </location>
</feature>
<feature type="compositionally biased region" description="Low complexity" evidence="9">
    <location>
        <begin position="571"/>
        <end position="584"/>
    </location>
</feature>
<dbReference type="SMART" id="SM00743">
    <property type="entry name" value="Agenet"/>
    <property type="match status" value="2"/>
</dbReference>
<feature type="compositionally biased region" description="Polar residues" evidence="9">
    <location>
        <begin position="536"/>
        <end position="557"/>
    </location>
</feature>
<feature type="compositionally biased region" description="Basic and acidic residues" evidence="9">
    <location>
        <begin position="387"/>
        <end position="414"/>
    </location>
</feature>
<feature type="compositionally biased region" description="Polar residues" evidence="9">
    <location>
        <begin position="479"/>
        <end position="507"/>
    </location>
</feature>
<evidence type="ECO:0000256" key="6">
    <source>
        <dbReference type="ARBA" id="ARBA00023242"/>
    </source>
</evidence>
<feature type="region of interest" description="Disordered" evidence="9">
    <location>
        <begin position="1368"/>
        <end position="1638"/>
    </location>
</feature>
<evidence type="ECO:0000256" key="5">
    <source>
        <dbReference type="ARBA" id="ARBA00022833"/>
    </source>
</evidence>
<feature type="domain" description="C2H2-type" evidence="10">
    <location>
        <begin position="1092"/>
        <end position="1122"/>
    </location>
</feature>
<feature type="compositionally biased region" description="Polar residues" evidence="9">
    <location>
        <begin position="1044"/>
        <end position="1054"/>
    </location>
</feature>
<dbReference type="SMART" id="SM00249">
    <property type="entry name" value="PHD"/>
    <property type="match status" value="1"/>
</dbReference>
<feature type="compositionally biased region" description="Low complexity" evidence="9">
    <location>
        <begin position="966"/>
        <end position="977"/>
    </location>
</feature>
<feature type="compositionally biased region" description="Basic and acidic residues" evidence="9">
    <location>
        <begin position="236"/>
        <end position="277"/>
    </location>
</feature>
<dbReference type="CDD" id="cd20386">
    <property type="entry name" value="Tudor_PHF20-like"/>
    <property type="match status" value="1"/>
</dbReference>
<dbReference type="OrthoDB" id="5974803at2759"/>
<feature type="compositionally biased region" description="Basic residues" evidence="9">
    <location>
        <begin position="508"/>
        <end position="519"/>
    </location>
</feature>
<protein>
    <submittedName>
        <fullName evidence="11">PHD finger protein 20-like protein 1</fullName>
    </submittedName>
</protein>
<feature type="compositionally biased region" description="Low complexity" evidence="9">
    <location>
        <begin position="1031"/>
        <end position="1043"/>
    </location>
</feature>
<feature type="compositionally biased region" description="Basic and acidic residues" evidence="9">
    <location>
        <begin position="1492"/>
        <end position="1509"/>
    </location>
</feature>
<feature type="region of interest" description="Disordered" evidence="9">
    <location>
        <begin position="907"/>
        <end position="1075"/>
    </location>
</feature>
<feature type="compositionally biased region" description="Low complexity" evidence="9">
    <location>
        <begin position="599"/>
        <end position="611"/>
    </location>
</feature>
<evidence type="ECO:0000259" key="10">
    <source>
        <dbReference type="PROSITE" id="PS50157"/>
    </source>
</evidence>
<keyword evidence="3" id="KW-0677">Repeat</keyword>
<comment type="caution">
    <text evidence="11">The sequence shown here is derived from an EMBL/GenBank/DDBJ whole genome shotgun (WGS) entry which is preliminary data.</text>
</comment>
<dbReference type="GO" id="GO:0008270">
    <property type="term" value="F:zinc ion binding"/>
    <property type="evidence" value="ECO:0007669"/>
    <property type="project" value="UniProtKB-KW"/>
</dbReference>
<dbReference type="GO" id="GO:0006357">
    <property type="term" value="P:regulation of transcription by RNA polymerase II"/>
    <property type="evidence" value="ECO:0007669"/>
    <property type="project" value="TreeGrafter"/>
</dbReference>
<evidence type="ECO:0000256" key="7">
    <source>
        <dbReference type="PROSITE-ProRule" id="PRU00042"/>
    </source>
</evidence>